<reference evidence="8 9" key="1">
    <citation type="journal article" date="2016" name="Nat. Commun.">
        <title>Thousands of microbial genomes shed light on interconnected biogeochemical processes in an aquifer system.</title>
        <authorList>
            <person name="Anantharaman K."/>
            <person name="Brown C.T."/>
            <person name="Hug L.A."/>
            <person name="Sharon I."/>
            <person name="Castelle C.J."/>
            <person name="Probst A.J."/>
            <person name="Thomas B.C."/>
            <person name="Singh A."/>
            <person name="Wilkins M.J."/>
            <person name="Karaoz U."/>
            <person name="Brodie E.L."/>
            <person name="Williams K.H."/>
            <person name="Hubbard S.S."/>
            <person name="Banfield J.F."/>
        </authorList>
    </citation>
    <scope>NUCLEOTIDE SEQUENCE [LARGE SCALE GENOMIC DNA]</scope>
</reference>
<proteinExistence type="inferred from homology"/>
<evidence type="ECO:0000256" key="2">
    <source>
        <dbReference type="ARBA" id="ARBA00022692"/>
    </source>
</evidence>
<dbReference type="InterPro" id="IPR003770">
    <property type="entry name" value="MLTG-like"/>
</dbReference>
<gene>
    <name evidence="7" type="primary">mltG</name>
    <name evidence="8" type="ORF">A3F34_01095</name>
</gene>
<organism evidence="8 9">
    <name type="scientific">Candidatus Roizmanbacteria bacterium RIFCSPHIGHO2_12_FULL_44_10</name>
    <dbReference type="NCBI Taxonomy" id="1802054"/>
    <lineage>
        <taxon>Bacteria</taxon>
        <taxon>Candidatus Roizmaniibacteriota</taxon>
    </lineage>
</organism>
<dbReference type="GO" id="GO:0071555">
    <property type="term" value="P:cell wall organization"/>
    <property type="evidence" value="ECO:0007669"/>
    <property type="project" value="UniProtKB-KW"/>
</dbReference>
<sequence length="321" mass="36073">MKKFSITTILLIILAIGAGLFYFEGSLPVNTKDTSKQIFIIEKGEGVNGIINNLAGKHLIRNKLVFFVLVKQLGIENNIQAGDFRLSPSMSAKEIAKELTTGTLDIWVTVIEGLRTEEIAQIISRDFNLPESEFITQAQEGTLFPDTYLIPKTASIGDILAIFKANFDKKYNEELRIQAQNNGFSDREVLTLASLVEREANTEGSMRQVASILVKRWKNGWPLQVDATVQYILGYQEGEKTWWKASLSNQDLAIDSLYNTYKRPGLPPGPICSPGLTAIQAVIGADENTPYWYYISNKDGSQMYYARTLEEHNTNIQKHLR</sequence>
<dbReference type="EMBL" id="MGAE01000013">
    <property type="protein sequence ID" value="OGK39810.1"/>
    <property type="molecule type" value="Genomic_DNA"/>
</dbReference>
<keyword evidence="3 7" id="KW-1133">Transmembrane helix</keyword>
<dbReference type="GO" id="GO:0005886">
    <property type="term" value="C:plasma membrane"/>
    <property type="evidence" value="ECO:0007669"/>
    <property type="project" value="UniProtKB-UniRule"/>
</dbReference>
<keyword evidence="1 7" id="KW-1003">Cell membrane</keyword>
<evidence type="ECO:0000313" key="9">
    <source>
        <dbReference type="Proteomes" id="UP000179024"/>
    </source>
</evidence>
<dbReference type="PANTHER" id="PTHR30518:SF2">
    <property type="entry name" value="ENDOLYTIC MUREIN TRANSGLYCOSYLASE"/>
    <property type="match status" value="1"/>
</dbReference>
<keyword evidence="6 7" id="KW-0961">Cell wall biogenesis/degradation</keyword>
<evidence type="ECO:0000256" key="3">
    <source>
        <dbReference type="ARBA" id="ARBA00022989"/>
    </source>
</evidence>
<evidence type="ECO:0000256" key="4">
    <source>
        <dbReference type="ARBA" id="ARBA00023136"/>
    </source>
</evidence>
<evidence type="ECO:0000256" key="1">
    <source>
        <dbReference type="ARBA" id="ARBA00022475"/>
    </source>
</evidence>
<dbReference type="Gene3D" id="3.30.1490.480">
    <property type="entry name" value="Endolytic murein transglycosylase"/>
    <property type="match status" value="1"/>
</dbReference>
<dbReference type="PANTHER" id="PTHR30518">
    <property type="entry name" value="ENDOLYTIC MUREIN TRANSGLYCOSYLASE"/>
    <property type="match status" value="1"/>
</dbReference>
<evidence type="ECO:0000256" key="5">
    <source>
        <dbReference type="ARBA" id="ARBA00023239"/>
    </source>
</evidence>
<dbReference type="GO" id="GO:0008932">
    <property type="term" value="F:lytic endotransglycosylase activity"/>
    <property type="evidence" value="ECO:0007669"/>
    <property type="project" value="UniProtKB-UniRule"/>
</dbReference>
<dbReference type="EC" id="4.2.2.29" evidence="7"/>
<keyword evidence="2 7" id="KW-0812">Transmembrane</keyword>
<evidence type="ECO:0000313" key="8">
    <source>
        <dbReference type="EMBL" id="OGK39810.1"/>
    </source>
</evidence>
<dbReference type="HAMAP" id="MF_02065">
    <property type="entry name" value="MltG"/>
    <property type="match status" value="1"/>
</dbReference>
<comment type="catalytic activity">
    <reaction evidence="7">
        <text>a peptidoglycan chain = a peptidoglycan chain with N-acetyl-1,6-anhydromuramyl-[peptide] at the reducing end + a peptidoglycan chain with N-acetylglucosamine at the non-reducing end.</text>
        <dbReference type="EC" id="4.2.2.29"/>
    </reaction>
</comment>
<dbReference type="Proteomes" id="UP000179024">
    <property type="component" value="Unassembled WGS sequence"/>
</dbReference>
<comment type="caution">
    <text evidence="8">The sequence shown here is derived from an EMBL/GenBank/DDBJ whole genome shotgun (WGS) entry which is preliminary data.</text>
</comment>
<keyword evidence="4 7" id="KW-0472">Membrane</keyword>
<dbReference type="GO" id="GO:0009252">
    <property type="term" value="P:peptidoglycan biosynthetic process"/>
    <property type="evidence" value="ECO:0007669"/>
    <property type="project" value="UniProtKB-UniRule"/>
</dbReference>
<comment type="similarity">
    <text evidence="7">Belongs to the transglycosylase MltG family.</text>
</comment>
<dbReference type="AlphaFoldDB" id="A0A1F7I8X2"/>
<name>A0A1F7I8X2_9BACT</name>
<evidence type="ECO:0000256" key="6">
    <source>
        <dbReference type="ARBA" id="ARBA00023316"/>
    </source>
</evidence>
<dbReference type="NCBIfam" id="TIGR00247">
    <property type="entry name" value="endolytic transglycosylase MltG"/>
    <property type="match status" value="1"/>
</dbReference>
<accession>A0A1F7I8X2</accession>
<keyword evidence="5 7" id="KW-0456">Lyase</keyword>
<dbReference type="CDD" id="cd08010">
    <property type="entry name" value="MltG_like"/>
    <property type="match status" value="1"/>
</dbReference>
<protein>
    <recommendedName>
        <fullName evidence="7">Endolytic murein transglycosylase</fullName>
        <ecNumber evidence="7">4.2.2.29</ecNumber>
    </recommendedName>
    <alternativeName>
        <fullName evidence="7">Peptidoglycan lytic transglycosylase</fullName>
    </alternativeName>
    <alternativeName>
        <fullName evidence="7">Peptidoglycan polymerization terminase</fullName>
    </alternativeName>
</protein>
<comment type="function">
    <text evidence="7">Functions as a peptidoglycan terminase that cleaves nascent peptidoglycan strands endolytically to terminate their elongation.</text>
</comment>
<evidence type="ECO:0000256" key="7">
    <source>
        <dbReference type="HAMAP-Rule" id="MF_02065"/>
    </source>
</evidence>
<dbReference type="Pfam" id="PF02618">
    <property type="entry name" value="YceG"/>
    <property type="match status" value="1"/>
</dbReference>
<feature type="site" description="Important for catalytic activity" evidence="7">
    <location>
        <position position="199"/>
    </location>
</feature>